<organism evidence="1 2">
    <name type="scientific">Mytilus galloprovincialis</name>
    <name type="common">Mediterranean mussel</name>
    <dbReference type="NCBI Taxonomy" id="29158"/>
    <lineage>
        <taxon>Eukaryota</taxon>
        <taxon>Metazoa</taxon>
        <taxon>Spiralia</taxon>
        <taxon>Lophotrochozoa</taxon>
        <taxon>Mollusca</taxon>
        <taxon>Bivalvia</taxon>
        <taxon>Autobranchia</taxon>
        <taxon>Pteriomorphia</taxon>
        <taxon>Mytilida</taxon>
        <taxon>Mytiloidea</taxon>
        <taxon>Mytilidae</taxon>
        <taxon>Mytilinae</taxon>
        <taxon>Mytilus</taxon>
    </lineage>
</organism>
<accession>A0A8B6BQV6</accession>
<dbReference type="EMBL" id="UYJE01000559">
    <property type="protein sequence ID" value="VDH94232.1"/>
    <property type="molecule type" value="Genomic_DNA"/>
</dbReference>
<protein>
    <submittedName>
        <fullName evidence="1">Uncharacterized protein</fullName>
    </submittedName>
</protein>
<dbReference type="SUPFAM" id="SSF63829">
    <property type="entry name" value="Calcium-dependent phosphotriesterase"/>
    <property type="match status" value="1"/>
</dbReference>
<dbReference type="InterPro" id="IPR015943">
    <property type="entry name" value="WD40/YVTN_repeat-like_dom_sf"/>
</dbReference>
<keyword evidence="2" id="KW-1185">Reference proteome</keyword>
<evidence type="ECO:0000313" key="2">
    <source>
        <dbReference type="Proteomes" id="UP000596742"/>
    </source>
</evidence>
<evidence type="ECO:0000313" key="1">
    <source>
        <dbReference type="EMBL" id="VDH94232.1"/>
    </source>
</evidence>
<dbReference type="OrthoDB" id="6082856at2759"/>
<gene>
    <name evidence="1" type="ORF">MGAL_10B072532</name>
</gene>
<dbReference type="Proteomes" id="UP000596742">
    <property type="component" value="Unassembled WGS sequence"/>
</dbReference>
<dbReference type="AlphaFoldDB" id="A0A8B6BQV6"/>
<reference evidence="1" key="1">
    <citation type="submission" date="2018-11" db="EMBL/GenBank/DDBJ databases">
        <authorList>
            <person name="Alioto T."/>
            <person name="Alioto T."/>
        </authorList>
    </citation>
    <scope>NUCLEOTIDE SEQUENCE</scope>
</reference>
<dbReference type="Gene3D" id="2.130.10.10">
    <property type="entry name" value="YVTN repeat-like/Quinoprotein amine dehydrogenase"/>
    <property type="match status" value="1"/>
</dbReference>
<name>A0A8B6BQV6_MYTGA</name>
<sequence length="311" mass="35272">MEDILSKLPQLEEDMSQEVRKIRQISVKIEARNNIEKVDTLGSLILKEQRATIPGIKTTDLHKGKMKVIFTINISGEFISGIFFNDDIIITDYNSKKIVSHDPNGQKKRELKIVDKPTDITKVNDKTIAVSSYPHTIFEINVETMTLLKTLTVGVNVWGLCFTGDEYITAQGNTISWLNSETDAKLKCCNTGSKNTPFVTCYKSTKYIYTNGNNSIRQESTTENSFDYKSETLIDPFSQAIDYDGNVYAFGRKSKNIHQLTSTGELVRIIPLADIDNTLNDQPWVMRFQNDSNRFLLTFHTSGNVRVCEIE</sequence>
<proteinExistence type="predicted"/>
<comment type="caution">
    <text evidence="1">The sequence shown here is derived from an EMBL/GenBank/DDBJ whole genome shotgun (WGS) entry which is preliminary data.</text>
</comment>